<dbReference type="GO" id="GO:0016887">
    <property type="term" value="F:ATP hydrolysis activity"/>
    <property type="evidence" value="ECO:0007669"/>
    <property type="project" value="InterPro"/>
</dbReference>
<evidence type="ECO:0000256" key="3">
    <source>
        <dbReference type="ARBA" id="ARBA00022840"/>
    </source>
</evidence>
<dbReference type="CDD" id="cd03230">
    <property type="entry name" value="ABC_DR_subfamily_A"/>
    <property type="match status" value="1"/>
</dbReference>
<dbReference type="GO" id="GO:0005524">
    <property type="term" value="F:ATP binding"/>
    <property type="evidence" value="ECO:0007669"/>
    <property type="project" value="UniProtKB-KW"/>
</dbReference>
<dbReference type="AlphaFoldDB" id="R5LEB5"/>
<dbReference type="InterPro" id="IPR003593">
    <property type="entry name" value="AAA+_ATPase"/>
</dbReference>
<keyword evidence="3 5" id="KW-0067">ATP-binding</keyword>
<dbReference type="PANTHER" id="PTHR42939:SF1">
    <property type="entry name" value="ABC TRANSPORTER ATP-BINDING PROTEIN ALBC-RELATED"/>
    <property type="match status" value="1"/>
</dbReference>
<keyword evidence="1" id="KW-0813">Transport</keyword>
<comment type="caution">
    <text evidence="5">The sequence shown here is derived from an EMBL/GenBank/DDBJ whole genome shotgun (WGS) entry which is preliminary data.</text>
</comment>
<dbReference type="Gene3D" id="3.40.50.300">
    <property type="entry name" value="P-loop containing nucleotide triphosphate hydrolases"/>
    <property type="match status" value="1"/>
</dbReference>
<evidence type="ECO:0000313" key="5">
    <source>
        <dbReference type="EMBL" id="CCY77478.1"/>
    </source>
</evidence>
<reference evidence="5" key="1">
    <citation type="submission" date="2012-11" db="EMBL/GenBank/DDBJ databases">
        <title>Dependencies among metagenomic species, viruses, plasmids and units of genetic variation.</title>
        <authorList>
            <person name="Nielsen H.B."/>
            <person name="Almeida M."/>
            <person name="Juncker A.S."/>
            <person name="Rasmussen S."/>
            <person name="Li J."/>
            <person name="Sunagawa S."/>
            <person name="Plichta D."/>
            <person name="Gautier L."/>
            <person name="Le Chatelier E."/>
            <person name="Peletier E."/>
            <person name="Bonde I."/>
            <person name="Nielsen T."/>
            <person name="Manichanh C."/>
            <person name="Arumugam M."/>
            <person name="Batto J."/>
            <person name="Santos M.B.Q.D."/>
            <person name="Blom N."/>
            <person name="Borruel N."/>
            <person name="Burgdorf K.S."/>
            <person name="Boumezbeur F."/>
            <person name="Casellas F."/>
            <person name="Dore J."/>
            <person name="Guarner F."/>
            <person name="Hansen T."/>
            <person name="Hildebrand F."/>
            <person name="Kaas R.S."/>
            <person name="Kennedy S."/>
            <person name="Kristiansen K."/>
            <person name="Kultima J.R."/>
            <person name="Leonard P."/>
            <person name="Levenez F."/>
            <person name="Lund O."/>
            <person name="Moumen B."/>
            <person name="Le Paslier D."/>
            <person name="Pons N."/>
            <person name="Pedersen O."/>
            <person name="Prifti E."/>
            <person name="Qin J."/>
            <person name="Raes J."/>
            <person name="Tap J."/>
            <person name="Tims S."/>
            <person name="Ussery D.W."/>
            <person name="Yamada T."/>
            <person name="MetaHit consortium"/>
            <person name="Renault P."/>
            <person name="Sicheritz-Ponten T."/>
            <person name="Bork P."/>
            <person name="Wang J."/>
            <person name="Brunak S."/>
            <person name="Ehrlich S.D."/>
        </authorList>
    </citation>
    <scope>NUCLEOTIDE SEQUENCE [LARGE SCALE GENOMIC DNA]</scope>
</reference>
<gene>
    <name evidence="5" type="ORF">BN569_00029</name>
</gene>
<organism evidence="5 6">
    <name type="scientific">Eshraghiella crossota CAG:259</name>
    <dbReference type="NCBI Taxonomy" id="1263062"/>
    <lineage>
        <taxon>Bacteria</taxon>
        <taxon>Bacillati</taxon>
        <taxon>Bacillota</taxon>
        <taxon>Clostridia</taxon>
        <taxon>Lachnospirales</taxon>
        <taxon>Lachnospiraceae</taxon>
        <taxon>Eshraghiella</taxon>
    </lineage>
</organism>
<dbReference type="Pfam" id="PF00005">
    <property type="entry name" value="ABC_tran"/>
    <property type="match status" value="1"/>
</dbReference>
<proteinExistence type="predicted"/>
<dbReference type="SUPFAM" id="SSF52540">
    <property type="entry name" value="P-loop containing nucleoside triphosphate hydrolases"/>
    <property type="match status" value="1"/>
</dbReference>
<dbReference type="InterPro" id="IPR027417">
    <property type="entry name" value="P-loop_NTPase"/>
</dbReference>
<keyword evidence="2" id="KW-0547">Nucleotide-binding</keyword>
<dbReference type="SMART" id="SM00382">
    <property type="entry name" value="AAA"/>
    <property type="match status" value="1"/>
</dbReference>
<evidence type="ECO:0000256" key="1">
    <source>
        <dbReference type="ARBA" id="ARBA00022448"/>
    </source>
</evidence>
<dbReference type="InterPro" id="IPR051782">
    <property type="entry name" value="ABC_Transporter_VariousFunc"/>
</dbReference>
<name>R5LEB5_9FIRM</name>
<evidence type="ECO:0000256" key="2">
    <source>
        <dbReference type="ARBA" id="ARBA00022741"/>
    </source>
</evidence>
<accession>R5LEB5</accession>
<feature type="domain" description="ABC transporter" evidence="4">
    <location>
        <begin position="2"/>
        <end position="224"/>
    </location>
</feature>
<evidence type="ECO:0000259" key="4">
    <source>
        <dbReference type="PROSITE" id="PS50893"/>
    </source>
</evidence>
<dbReference type="PANTHER" id="PTHR42939">
    <property type="entry name" value="ABC TRANSPORTER ATP-BINDING PROTEIN ALBC-RELATED"/>
    <property type="match status" value="1"/>
</dbReference>
<protein>
    <submittedName>
        <fullName evidence="5">ABC transporter ATP-binding protein</fullName>
    </submittedName>
</protein>
<dbReference type="EMBL" id="CAYU010000065">
    <property type="protein sequence ID" value="CCY77478.1"/>
    <property type="molecule type" value="Genomic_DNA"/>
</dbReference>
<evidence type="ECO:0000313" key="6">
    <source>
        <dbReference type="Proteomes" id="UP000018300"/>
    </source>
</evidence>
<dbReference type="InterPro" id="IPR003439">
    <property type="entry name" value="ABC_transporter-like_ATP-bd"/>
</dbReference>
<dbReference type="PROSITE" id="PS50893">
    <property type="entry name" value="ABC_TRANSPORTER_2"/>
    <property type="match status" value="1"/>
</dbReference>
<sequence length="237" mass="26828">MLKCENLVKVYSGCRAVDGLNLELDAGRIYALLGPNGSGKSTFMKMVVGLIKPTEGKIYLDGEEISDKTRARITYMPTENYFYNYMRIKDIASFYKDFYNDFDEDRMYGLLDRMELHFDGKVRNMSTGMLAKLKVAVAMARNSRVILLDEPLNGIDIIAREHVMNTITGYNNEDKIIIVSSHLVDELEHAAGGAVFIKDGRVVMAGNTEDIRSYNDNKSLVDLYKEIYGGMYNGQTY</sequence>
<dbReference type="Proteomes" id="UP000018300">
    <property type="component" value="Unassembled WGS sequence"/>
</dbReference>